<protein>
    <submittedName>
        <fullName evidence="2">Uncharacterized protein</fullName>
    </submittedName>
</protein>
<evidence type="ECO:0000256" key="1">
    <source>
        <dbReference type="SAM" id="MobiDB-lite"/>
    </source>
</evidence>
<proteinExistence type="predicted"/>
<sequence length="139" mass="15141">MILTNVTVLRTHTVSHSFSARKEGNEAQVGRRPVPGSRRQSDQATLSKQLIRTKSVVLMVPAKWWDGHTAEHWGAGSLFPEVEPPPVLGALELTANASAGSPRRPESLSRDRYADPTGKLLWTLIGPPIIPPLDLPLLA</sequence>
<accession>A0A0J6FVF8</accession>
<dbReference type="Proteomes" id="UP000054567">
    <property type="component" value="Unassembled WGS sequence"/>
</dbReference>
<dbReference type="EMBL" id="DS268114">
    <property type="protein sequence ID" value="KMM73119.1"/>
    <property type="molecule type" value="Genomic_DNA"/>
</dbReference>
<dbReference type="VEuPathDB" id="FungiDB:CPAG_09408"/>
<name>A0A0J6FVF8_COCPO</name>
<reference evidence="2 3" key="1">
    <citation type="submission" date="2007-06" db="EMBL/GenBank/DDBJ databases">
        <title>The Genome Sequence of Coccidioides posadasii RMSCC_3488.</title>
        <authorList>
            <consortium name="Coccidioides Genome Resources Consortium"/>
            <consortium name="The Broad Institute Genome Sequencing Platform"/>
            <person name="Henn M.R."/>
            <person name="Sykes S."/>
            <person name="Young S."/>
            <person name="Jaffe D."/>
            <person name="Berlin A."/>
            <person name="Alvarez P."/>
            <person name="Butler J."/>
            <person name="Gnerre S."/>
            <person name="Grabherr M."/>
            <person name="Mauceli E."/>
            <person name="Brockman W."/>
            <person name="Kodira C."/>
            <person name="Alvarado L."/>
            <person name="Zeng Q."/>
            <person name="Crawford M."/>
            <person name="Antoine C."/>
            <person name="Devon K."/>
            <person name="Galgiani J."/>
            <person name="Orsborn K."/>
            <person name="Lewis M.L."/>
            <person name="Nusbaum C."/>
            <person name="Galagan J."/>
            <person name="Birren B."/>
        </authorList>
    </citation>
    <scope>NUCLEOTIDE SEQUENCE [LARGE SCALE GENOMIC DNA]</scope>
    <source>
        <strain evidence="2 3">RMSCC 3488</strain>
    </source>
</reference>
<reference evidence="3" key="2">
    <citation type="journal article" date="2009" name="Genome Res.">
        <title>Comparative genomic analyses of the human fungal pathogens Coccidioides and their relatives.</title>
        <authorList>
            <person name="Sharpton T.J."/>
            <person name="Stajich J.E."/>
            <person name="Rounsley S.D."/>
            <person name="Gardner M.J."/>
            <person name="Wortman J.R."/>
            <person name="Jordar V.S."/>
            <person name="Maiti R."/>
            <person name="Kodira C.D."/>
            <person name="Neafsey D.E."/>
            <person name="Zeng Q."/>
            <person name="Hung C.-Y."/>
            <person name="McMahan C."/>
            <person name="Muszewska A."/>
            <person name="Grynberg M."/>
            <person name="Mandel M.A."/>
            <person name="Kellner E.M."/>
            <person name="Barker B.M."/>
            <person name="Galgiani J.N."/>
            <person name="Orbach M.J."/>
            <person name="Kirkland T.N."/>
            <person name="Cole G.T."/>
            <person name="Henn M.R."/>
            <person name="Birren B.W."/>
            <person name="Taylor J.W."/>
        </authorList>
    </citation>
    <scope>NUCLEOTIDE SEQUENCE [LARGE SCALE GENOMIC DNA]</scope>
    <source>
        <strain evidence="3">RMSCC 3488</strain>
    </source>
</reference>
<reference evidence="3" key="3">
    <citation type="journal article" date="2010" name="Genome Res.">
        <title>Population genomic sequencing of Coccidioides fungi reveals recent hybridization and transposon control.</title>
        <authorList>
            <person name="Neafsey D.E."/>
            <person name="Barker B.M."/>
            <person name="Sharpton T.J."/>
            <person name="Stajich J.E."/>
            <person name="Park D.J."/>
            <person name="Whiston E."/>
            <person name="Hung C.-Y."/>
            <person name="McMahan C."/>
            <person name="White J."/>
            <person name="Sykes S."/>
            <person name="Heiman D."/>
            <person name="Young S."/>
            <person name="Zeng Q."/>
            <person name="Abouelleil A."/>
            <person name="Aftuck L."/>
            <person name="Bessette D."/>
            <person name="Brown A."/>
            <person name="FitzGerald M."/>
            <person name="Lui A."/>
            <person name="Macdonald J.P."/>
            <person name="Priest M."/>
            <person name="Orbach M.J."/>
            <person name="Galgiani J.N."/>
            <person name="Kirkland T.N."/>
            <person name="Cole G.T."/>
            <person name="Birren B.W."/>
            <person name="Henn M.R."/>
            <person name="Taylor J.W."/>
            <person name="Rounsley S.D."/>
        </authorList>
    </citation>
    <scope>NUCLEOTIDE SEQUENCE [LARGE SCALE GENOMIC DNA]</scope>
    <source>
        <strain evidence="3">RMSCC 3488</strain>
    </source>
</reference>
<feature type="region of interest" description="Disordered" evidence="1">
    <location>
        <begin position="17"/>
        <end position="46"/>
    </location>
</feature>
<organism evidence="2 3">
    <name type="scientific">Coccidioides posadasii RMSCC 3488</name>
    <dbReference type="NCBI Taxonomy" id="454284"/>
    <lineage>
        <taxon>Eukaryota</taxon>
        <taxon>Fungi</taxon>
        <taxon>Dikarya</taxon>
        <taxon>Ascomycota</taxon>
        <taxon>Pezizomycotina</taxon>
        <taxon>Eurotiomycetes</taxon>
        <taxon>Eurotiomycetidae</taxon>
        <taxon>Onygenales</taxon>
        <taxon>Onygenaceae</taxon>
        <taxon>Coccidioides</taxon>
    </lineage>
</organism>
<evidence type="ECO:0000313" key="2">
    <source>
        <dbReference type="EMBL" id="KMM73119.1"/>
    </source>
</evidence>
<dbReference type="AlphaFoldDB" id="A0A0J6FVF8"/>
<evidence type="ECO:0000313" key="3">
    <source>
        <dbReference type="Proteomes" id="UP000054567"/>
    </source>
</evidence>
<gene>
    <name evidence="2" type="ORF">CPAG_09408</name>
</gene>